<proteinExistence type="predicted"/>
<accession>A0A8D8XSY6</accession>
<reference evidence="2" key="1">
    <citation type="submission" date="2021-05" db="EMBL/GenBank/DDBJ databases">
        <authorList>
            <person name="Alioto T."/>
            <person name="Alioto T."/>
            <person name="Gomez Garrido J."/>
        </authorList>
    </citation>
    <scope>NUCLEOTIDE SEQUENCE</scope>
</reference>
<keyword evidence="1" id="KW-0472">Membrane</keyword>
<feature type="transmembrane region" description="Helical" evidence="1">
    <location>
        <begin position="12"/>
        <end position="33"/>
    </location>
</feature>
<keyword evidence="1" id="KW-1133">Transmembrane helix</keyword>
<evidence type="ECO:0000313" key="2">
    <source>
        <dbReference type="EMBL" id="CAG6708317.1"/>
    </source>
</evidence>
<name>A0A8D8XSY6_9HEMI</name>
<evidence type="ECO:0000256" key="1">
    <source>
        <dbReference type="SAM" id="Phobius"/>
    </source>
</evidence>
<sequence>MKGNSMTDLSKFVFVCSSVFITMLLMSLGPLLVGADGNYPETGIKKCTQKKSTVDFIGPLCIPFGQDGGWTKESEDNCKNSFKSTCPEFNEAECLWYPWKPSDRSLNVNELQLPCCRLKYYASRVLSKKYTWMEILYTNQYGTNLNNTVYDVVEIHRLIKNHEVFGDNDQPDWPGNVLDPKGERGLPWVELKNNSKPLDLLGSKICPNNKDEQEMCAKKVVEYLENNFQSGFDPKLPVLSDYLKERLVNSTYHYTSCCSAAMIGGLKTNVCTVQYNITVEFKRFPSSRSRNVIDRYLEAQVYTNPKGGEAVIRYAYIHTYIS</sequence>
<protein>
    <submittedName>
        <fullName evidence="2">Uncharacterized protein</fullName>
    </submittedName>
</protein>
<dbReference type="EMBL" id="HBUF01344926">
    <property type="protein sequence ID" value="CAG6708313.1"/>
    <property type="molecule type" value="Transcribed_RNA"/>
</dbReference>
<dbReference type="AlphaFoldDB" id="A0A8D8XSY6"/>
<dbReference type="EMBL" id="HBUF01344930">
    <property type="protein sequence ID" value="CAG6708317.1"/>
    <property type="molecule type" value="Transcribed_RNA"/>
</dbReference>
<keyword evidence="1" id="KW-0812">Transmembrane</keyword>
<organism evidence="2">
    <name type="scientific">Cacopsylla melanoneura</name>
    <dbReference type="NCBI Taxonomy" id="428564"/>
    <lineage>
        <taxon>Eukaryota</taxon>
        <taxon>Metazoa</taxon>
        <taxon>Ecdysozoa</taxon>
        <taxon>Arthropoda</taxon>
        <taxon>Hexapoda</taxon>
        <taxon>Insecta</taxon>
        <taxon>Pterygota</taxon>
        <taxon>Neoptera</taxon>
        <taxon>Paraneoptera</taxon>
        <taxon>Hemiptera</taxon>
        <taxon>Sternorrhyncha</taxon>
        <taxon>Psylloidea</taxon>
        <taxon>Psyllidae</taxon>
        <taxon>Psyllinae</taxon>
        <taxon>Cacopsylla</taxon>
    </lineage>
</organism>